<dbReference type="Gene3D" id="3.40.50.1820">
    <property type="entry name" value="alpha/beta hydrolase"/>
    <property type="match status" value="1"/>
</dbReference>
<dbReference type="RefSeq" id="XP_069227602.1">
    <property type="nucleotide sequence ID" value="XM_069374963.1"/>
</dbReference>
<dbReference type="PANTHER" id="PTHR37017:SF3">
    <property type="entry name" value="AB HYDROLASE-1 DOMAIN-CONTAINING PROTEIN"/>
    <property type="match status" value="1"/>
</dbReference>
<accession>A0AB34KL14</accession>
<dbReference type="Proteomes" id="UP000803884">
    <property type="component" value="Unassembled WGS sequence"/>
</dbReference>
<feature type="domain" description="AB hydrolase-1" evidence="1">
    <location>
        <begin position="7"/>
        <end position="247"/>
    </location>
</feature>
<dbReference type="Pfam" id="PF12697">
    <property type="entry name" value="Abhydrolase_6"/>
    <property type="match status" value="1"/>
</dbReference>
<keyword evidence="3" id="KW-1185">Reference proteome</keyword>
<dbReference type="SUPFAM" id="SSF53474">
    <property type="entry name" value="alpha/beta-Hydrolases"/>
    <property type="match status" value="1"/>
</dbReference>
<dbReference type="InterPro" id="IPR000073">
    <property type="entry name" value="AB_hydrolase_1"/>
</dbReference>
<dbReference type="InterPro" id="IPR052897">
    <property type="entry name" value="Sec-Metab_Biosynth_Hydrolase"/>
</dbReference>
<proteinExistence type="predicted"/>
<dbReference type="GeneID" id="96007801"/>
<evidence type="ECO:0000313" key="2">
    <source>
        <dbReference type="EMBL" id="KAL1584496.1"/>
    </source>
</evidence>
<evidence type="ECO:0000259" key="1">
    <source>
        <dbReference type="Pfam" id="PF12697"/>
    </source>
</evidence>
<dbReference type="InterPro" id="IPR029058">
    <property type="entry name" value="AB_hydrolase_fold"/>
</dbReference>
<dbReference type="EMBL" id="JAAQHG020000026">
    <property type="protein sequence ID" value="KAL1584496.1"/>
    <property type="molecule type" value="Genomic_DNA"/>
</dbReference>
<dbReference type="AlphaFoldDB" id="A0AB34KL14"/>
<comment type="caution">
    <text evidence="2">The sequence shown here is derived from an EMBL/GenBank/DDBJ whole genome shotgun (WGS) entry which is preliminary data.</text>
</comment>
<name>A0AB34KL14_9PEZI</name>
<reference evidence="2 3" key="1">
    <citation type="journal article" date="2020" name="Microbiol. Resour. Announc.">
        <title>Draft Genome Sequence of a Cladosporium Species Isolated from the Mesophotic Ascidian Didemnum maculosum.</title>
        <authorList>
            <person name="Gioti A."/>
            <person name="Siaperas R."/>
            <person name="Nikolaivits E."/>
            <person name="Le Goff G."/>
            <person name="Ouazzani J."/>
            <person name="Kotoulas G."/>
            <person name="Topakas E."/>
        </authorList>
    </citation>
    <scope>NUCLEOTIDE SEQUENCE [LARGE SCALE GENOMIC DNA]</scope>
    <source>
        <strain evidence="2 3">TM138-S3</strain>
    </source>
</reference>
<protein>
    <recommendedName>
        <fullName evidence="1">AB hydrolase-1 domain-containing protein</fullName>
    </recommendedName>
</protein>
<evidence type="ECO:0000313" key="3">
    <source>
        <dbReference type="Proteomes" id="UP000803884"/>
    </source>
</evidence>
<dbReference type="PANTHER" id="PTHR37017">
    <property type="entry name" value="AB HYDROLASE-1 DOMAIN-CONTAINING PROTEIN-RELATED"/>
    <property type="match status" value="1"/>
</dbReference>
<gene>
    <name evidence="2" type="ORF">WHR41_06358</name>
</gene>
<organism evidence="2 3">
    <name type="scientific">Cladosporium halotolerans</name>
    <dbReference type="NCBI Taxonomy" id="1052096"/>
    <lineage>
        <taxon>Eukaryota</taxon>
        <taxon>Fungi</taxon>
        <taxon>Dikarya</taxon>
        <taxon>Ascomycota</taxon>
        <taxon>Pezizomycotina</taxon>
        <taxon>Dothideomycetes</taxon>
        <taxon>Dothideomycetidae</taxon>
        <taxon>Cladosporiales</taxon>
        <taxon>Cladosporiaceae</taxon>
        <taxon>Cladosporium</taxon>
    </lineage>
</organism>
<sequence length="317" mass="34284">MASLPTLVFVPGSWHKPSCYNKVIEQLQRGHNIKCLTVTLPSTTGDPDATFKNDLDAAKAVISSETTQGRDVVVIAHSYGGMVGASAIEGFSRSHSNPPSSLTSPGHVKTLILIASGFAITGLSFMDPLLGIPPPSWRANRTTGFAELATSPRELFYHDLAADEAARCVAELTPQSLKALFEGGEHVYAGWRDVPTWYVGTAEDRALPVVLQRVQVGMARGQGGVVVHEELAASHSPFLSKPQEVVRIVMEAVREVSGLKAEEGVGLGGAEMRSLVPEPRLGAPWSWVKYGLPLVVGRGMGWAILGFMSFRRFWRRR</sequence>